<dbReference type="Proteomes" id="UP000240569">
    <property type="component" value="Unassembled WGS sequence"/>
</dbReference>
<dbReference type="EMBL" id="NEXD01000158">
    <property type="protein sequence ID" value="PSN82375.1"/>
    <property type="molecule type" value="Genomic_DNA"/>
</dbReference>
<accession>A0A2R6A7R6</accession>
<name>A0A2R6A7R6_9ARCH</name>
<evidence type="ECO:0000313" key="2">
    <source>
        <dbReference type="Proteomes" id="UP000240569"/>
    </source>
</evidence>
<dbReference type="AlphaFoldDB" id="A0A2R6A7R6"/>
<sequence>LPISFFPEPYFILNVARLSKLINHRSRIVNGVPVLASLRADVKLASIEQNIAWGLKGVP</sequence>
<feature type="non-terminal residue" evidence="1">
    <location>
        <position position="1"/>
    </location>
</feature>
<reference evidence="1 2" key="1">
    <citation type="submission" date="2017-04" db="EMBL/GenBank/DDBJ databases">
        <title>Novel microbial lineages endemic to geothermal iron-oxide mats fill important gaps in the evolutionary history of Archaea.</title>
        <authorList>
            <person name="Jay Z.J."/>
            <person name="Beam J.P."/>
            <person name="Dlakic M."/>
            <person name="Rusch D.B."/>
            <person name="Kozubal M.A."/>
            <person name="Inskeep W.P."/>
        </authorList>
    </citation>
    <scope>NUCLEOTIDE SEQUENCE [LARGE SCALE GENOMIC DNA]</scope>
    <source>
        <strain evidence="1">BE_D</strain>
    </source>
</reference>
<protein>
    <submittedName>
        <fullName evidence="1">Uncharacterized protein</fullName>
    </submittedName>
</protein>
<comment type="caution">
    <text evidence="1">The sequence shown here is derived from an EMBL/GenBank/DDBJ whole genome shotgun (WGS) entry which is preliminary data.</text>
</comment>
<organism evidence="1 2">
    <name type="scientific">Candidatus Marsarchaeota G1 archaeon BE_D</name>
    <dbReference type="NCBI Taxonomy" id="1978156"/>
    <lineage>
        <taxon>Archaea</taxon>
        <taxon>Candidatus Marsarchaeota</taxon>
        <taxon>Candidatus Marsarchaeota group 1</taxon>
    </lineage>
</organism>
<evidence type="ECO:0000313" key="1">
    <source>
        <dbReference type="EMBL" id="PSN82375.1"/>
    </source>
</evidence>
<proteinExistence type="predicted"/>
<gene>
    <name evidence="1" type="ORF">B9Q02_11760</name>
</gene>